<name>A0A1X2GID2_9FUNG</name>
<evidence type="ECO:0000259" key="5">
    <source>
        <dbReference type="PROSITE" id="PS51460"/>
    </source>
</evidence>
<evidence type="ECO:0000256" key="4">
    <source>
        <dbReference type="SAM" id="MobiDB-lite"/>
    </source>
</evidence>
<feature type="region of interest" description="Disordered" evidence="4">
    <location>
        <begin position="190"/>
        <end position="218"/>
    </location>
</feature>
<dbReference type="PANTHER" id="PTHR37271">
    <property type="entry name" value="KARYOGAMY PROTEIN KAR9"/>
    <property type="match status" value="1"/>
</dbReference>
<feature type="compositionally biased region" description="Low complexity" evidence="4">
    <location>
        <begin position="651"/>
        <end position="662"/>
    </location>
</feature>
<dbReference type="Pfam" id="PF08580">
    <property type="entry name" value="KAR9"/>
    <property type="match status" value="2"/>
</dbReference>
<dbReference type="EMBL" id="MCGT01000013">
    <property type="protein sequence ID" value="ORX54459.1"/>
    <property type="molecule type" value="Genomic_DNA"/>
</dbReference>
<protein>
    <recommendedName>
        <fullName evidence="5">GAR domain-containing protein</fullName>
    </recommendedName>
</protein>
<organism evidence="6 7">
    <name type="scientific">Hesseltinella vesiculosa</name>
    <dbReference type="NCBI Taxonomy" id="101127"/>
    <lineage>
        <taxon>Eukaryota</taxon>
        <taxon>Fungi</taxon>
        <taxon>Fungi incertae sedis</taxon>
        <taxon>Mucoromycota</taxon>
        <taxon>Mucoromycotina</taxon>
        <taxon>Mucoromycetes</taxon>
        <taxon>Mucorales</taxon>
        <taxon>Cunninghamellaceae</taxon>
        <taxon>Hesseltinella</taxon>
    </lineage>
</organism>
<dbReference type="Gene3D" id="3.30.920.20">
    <property type="entry name" value="Gas2-like domain"/>
    <property type="match status" value="1"/>
</dbReference>
<evidence type="ECO:0000256" key="2">
    <source>
        <dbReference type="ARBA" id="ARBA00022490"/>
    </source>
</evidence>
<dbReference type="GO" id="GO:0051293">
    <property type="term" value="P:establishment of spindle localization"/>
    <property type="evidence" value="ECO:0007669"/>
    <property type="project" value="TreeGrafter"/>
</dbReference>
<feature type="compositionally biased region" description="Polar residues" evidence="4">
    <location>
        <begin position="559"/>
        <end position="574"/>
    </location>
</feature>
<keyword evidence="2" id="KW-0963">Cytoplasm</keyword>
<feature type="compositionally biased region" description="Low complexity" evidence="4">
    <location>
        <begin position="748"/>
        <end position="761"/>
    </location>
</feature>
<dbReference type="AlphaFoldDB" id="A0A1X2GID2"/>
<gene>
    <name evidence="6" type="ORF">DM01DRAFT_205457</name>
</gene>
<dbReference type="SUPFAM" id="SSF143575">
    <property type="entry name" value="GAS2 domain-like"/>
    <property type="match status" value="1"/>
</dbReference>
<accession>A0A1X2GID2</accession>
<dbReference type="InterPro" id="IPR003108">
    <property type="entry name" value="GAR_dom"/>
</dbReference>
<feature type="compositionally biased region" description="Polar residues" evidence="4">
    <location>
        <begin position="333"/>
        <end position="357"/>
    </location>
</feature>
<feature type="compositionally biased region" description="Basic and acidic residues" evidence="4">
    <location>
        <begin position="956"/>
        <end position="970"/>
    </location>
</feature>
<dbReference type="GO" id="GO:0008017">
    <property type="term" value="F:microtubule binding"/>
    <property type="evidence" value="ECO:0007669"/>
    <property type="project" value="InterPro"/>
</dbReference>
<dbReference type="GO" id="GO:0043332">
    <property type="term" value="C:mating projection tip"/>
    <property type="evidence" value="ECO:0007669"/>
    <property type="project" value="TreeGrafter"/>
</dbReference>
<keyword evidence="7" id="KW-1185">Reference proteome</keyword>
<sequence length="1102" mass="122415">MTETLTPMEATSSQGPEPTLNNVQGVEDAILLLSQQHSTMTMTQVSTQFDTIKQQISVWMEQTHLTLFNMEQQVKDGVIVAGIDSLQKHLQRMDKVLADILLLRDQLDARAMEDEPLLLSLKMAITKIQSEWSGVQHFMLSVVKQTSAIHERQELLQDMEDLIWDIDQLTAMIFQYQEKRYVQLNNADSAAASPPTPIDTTPSLDALHSPSLSPSVTATTTTPAVDDNLLVELDQRVDPVFRQVEQVYSRMTSQPPLDESGLLARKHRLVQEHWECLRIEIDDLKDEIKEDRWLVVFRQVANQVDTMIDGLDKTVQQGITTVQQILDWQDALQQQHAQHTNDNPQSPSLSDKLSKSFSRYLPNSLHHPQHTKASHATTVTPMPPLDRDKFKLLEKNMDAKYKYYTPSIDRMLSMLGNGIATRVAKDTTGPGQRHASMIQRWQQLKKSMDDLRMDMVDAQRYLVDVPLSPASSVQSEKGGGINGRWRSLRRRPSDQSSTTSSSAQVADANSKPGRRPSAYRNRHHQQPSSQQQQEEDPRRGVRSVTPSSAGYRSRLPLTSPLTFHQQAPVPQSHRSTTLLQSSTSESSSIDEPYLHHRRTTTPSINGRKSATPLPRRPLWNNTKTNTEVTYEPLWKGESRAAAAAAAIAMDTTTTTNTSSSAANQGRGSSNSAPMATLPKRSVTPSKQVASFMKPTKSTILRHRSPSFESQEQPQINHLPLTTTRKKKKATKTPSSSSLQYHLPPRPKSSMATSSPSSMHSTFGHGGNTLAVTTAHGQLRSASSLGSRARSPPPARRSATPSLIPRPKTPVQQPPLLAPHARPTSPSLIPRPRSRQQSFLFSGSAIPPVPPLPSHLEPPSLRLFKVGKKKSKSDLLEGGRHATSSSSFSVPFDSQLPSPLLLDASASPPPPSSTDSFRRLVKKKQSMPNLTRQHRYQPPVQSFSDDEDDFAGLPSDPPHDHHLFGNHDPSHHLASPPLPGMEIDFQHVPTYTGDPKDPLDMEVAMILNASPISIPCQRSPQGGGKYYFGNDLNPSGAGKKLYTCKLMNYAHRSSRRRLASTSRNKVLVRVGGGWQDLEMFLLEHASLMTSDVIVRSFVAMKYT</sequence>
<feature type="compositionally biased region" description="Low complexity" evidence="4">
    <location>
        <begin position="494"/>
        <end position="507"/>
    </location>
</feature>
<dbReference type="InterPro" id="IPR036534">
    <property type="entry name" value="GAR_dom_sf"/>
</dbReference>
<dbReference type="PANTHER" id="PTHR37271:SF1">
    <property type="entry name" value="KARYOGAMY PROTEIN KAR9"/>
    <property type="match status" value="1"/>
</dbReference>
<evidence type="ECO:0000256" key="1">
    <source>
        <dbReference type="ARBA" id="ARBA00004245"/>
    </source>
</evidence>
<proteinExistence type="predicted"/>
<evidence type="ECO:0000313" key="6">
    <source>
        <dbReference type="EMBL" id="ORX54459.1"/>
    </source>
</evidence>
<dbReference type="PROSITE" id="PS51460">
    <property type="entry name" value="GAR"/>
    <property type="match status" value="1"/>
</dbReference>
<keyword evidence="3" id="KW-0206">Cytoskeleton</keyword>
<dbReference type="InterPro" id="IPR013889">
    <property type="entry name" value="Karyogamy_KAR9"/>
</dbReference>
<dbReference type="Pfam" id="PF02187">
    <property type="entry name" value="GAS2"/>
    <property type="match status" value="1"/>
</dbReference>
<feature type="region of interest" description="Disordered" evidence="4">
    <location>
        <begin position="333"/>
        <end position="382"/>
    </location>
</feature>
<evidence type="ECO:0000256" key="3">
    <source>
        <dbReference type="ARBA" id="ARBA00023212"/>
    </source>
</evidence>
<comment type="caution">
    <text evidence="6">The sequence shown here is derived from an EMBL/GenBank/DDBJ whole genome shotgun (WGS) entry which is preliminary data.</text>
</comment>
<comment type="subcellular location">
    <subcellularLocation>
        <location evidence="1">Cytoplasm</location>
        <location evidence="1">Cytoskeleton</location>
    </subcellularLocation>
</comment>
<feature type="region of interest" description="Disordered" evidence="4">
    <location>
        <begin position="651"/>
        <end position="831"/>
    </location>
</feature>
<dbReference type="GO" id="GO:0005938">
    <property type="term" value="C:cell cortex"/>
    <property type="evidence" value="ECO:0007669"/>
    <property type="project" value="TreeGrafter"/>
</dbReference>
<feature type="region of interest" description="Disordered" evidence="4">
    <location>
        <begin position="924"/>
        <end position="974"/>
    </location>
</feature>
<evidence type="ECO:0000313" key="7">
    <source>
        <dbReference type="Proteomes" id="UP000242146"/>
    </source>
</evidence>
<dbReference type="STRING" id="101127.A0A1X2GID2"/>
<dbReference type="GO" id="GO:0030473">
    <property type="term" value="P:nuclear migration along microtubule"/>
    <property type="evidence" value="ECO:0007669"/>
    <property type="project" value="TreeGrafter"/>
</dbReference>
<dbReference type="GO" id="GO:0005816">
    <property type="term" value="C:spindle pole body"/>
    <property type="evidence" value="ECO:0007669"/>
    <property type="project" value="TreeGrafter"/>
</dbReference>
<feature type="compositionally biased region" description="Polar residues" evidence="4">
    <location>
        <begin position="706"/>
        <end position="715"/>
    </location>
</feature>
<feature type="compositionally biased region" description="Low complexity" evidence="4">
    <location>
        <begin position="575"/>
        <end position="587"/>
    </location>
</feature>
<reference evidence="6 7" key="1">
    <citation type="submission" date="2016-07" db="EMBL/GenBank/DDBJ databases">
        <title>Pervasive Adenine N6-methylation of Active Genes in Fungi.</title>
        <authorList>
            <consortium name="DOE Joint Genome Institute"/>
            <person name="Mondo S.J."/>
            <person name="Dannebaum R.O."/>
            <person name="Kuo R.C."/>
            <person name="Labutti K."/>
            <person name="Haridas S."/>
            <person name="Kuo A."/>
            <person name="Salamov A."/>
            <person name="Ahrendt S.R."/>
            <person name="Lipzen A."/>
            <person name="Sullivan W."/>
            <person name="Andreopoulos W.B."/>
            <person name="Clum A."/>
            <person name="Lindquist E."/>
            <person name="Daum C."/>
            <person name="Ramamoorthy G.K."/>
            <person name="Gryganskyi A."/>
            <person name="Culley D."/>
            <person name="Magnuson J.K."/>
            <person name="James T.Y."/>
            <person name="O'Malley M.A."/>
            <person name="Stajich J.E."/>
            <person name="Spatafora J.W."/>
            <person name="Visel A."/>
            <person name="Grigoriev I.V."/>
        </authorList>
    </citation>
    <scope>NUCLEOTIDE SEQUENCE [LARGE SCALE GENOMIC DNA]</scope>
    <source>
        <strain evidence="6 7">NRRL 3301</strain>
    </source>
</reference>
<feature type="region of interest" description="Disordered" evidence="4">
    <location>
        <begin position="469"/>
        <end position="621"/>
    </location>
</feature>
<feature type="domain" description="GAR" evidence="5">
    <location>
        <begin position="993"/>
        <end position="1087"/>
    </location>
</feature>
<feature type="compositionally biased region" description="Polar residues" evidence="4">
    <location>
        <begin position="663"/>
        <end position="673"/>
    </location>
</feature>
<feature type="region of interest" description="Disordered" evidence="4">
    <location>
        <begin position="1"/>
        <end position="21"/>
    </location>
</feature>
<dbReference type="Proteomes" id="UP000242146">
    <property type="component" value="Unassembled WGS sequence"/>
</dbReference>
<dbReference type="OrthoDB" id="5559380at2759"/>
<feature type="compositionally biased region" description="Low complexity" evidence="4">
    <location>
        <begin position="778"/>
        <end position="802"/>
    </location>
</feature>